<dbReference type="EMBL" id="LSYV01000469">
    <property type="protein sequence ID" value="KXZ41431.1"/>
    <property type="molecule type" value="Genomic_DNA"/>
</dbReference>
<organism evidence="2 3">
    <name type="scientific">Gonium pectorale</name>
    <name type="common">Green alga</name>
    <dbReference type="NCBI Taxonomy" id="33097"/>
    <lineage>
        <taxon>Eukaryota</taxon>
        <taxon>Viridiplantae</taxon>
        <taxon>Chlorophyta</taxon>
        <taxon>core chlorophytes</taxon>
        <taxon>Chlorophyceae</taxon>
        <taxon>CS clade</taxon>
        <taxon>Chlamydomonadales</taxon>
        <taxon>Volvocaceae</taxon>
        <taxon>Gonium</taxon>
    </lineage>
</organism>
<sequence length="150" mass="16629">MADAGKGASTSGQDEDVSQLVKDPEKIKVLMRRDPRFIKRMITKEIEQINETIRTHITPNLERLNTSIASKSELREHLTKQIDTEMGNVRNLEAEARALISKTRHTAGTLVRKTAVQRVEEARGFSVTTPTITILKGSPSATKTKPPGDP</sequence>
<proteinExistence type="predicted"/>
<accession>A0A150FUY0</accession>
<dbReference type="Proteomes" id="UP000075714">
    <property type="component" value="Unassembled WGS sequence"/>
</dbReference>
<feature type="region of interest" description="Disordered" evidence="1">
    <location>
        <begin position="1"/>
        <end position="20"/>
    </location>
</feature>
<evidence type="ECO:0000313" key="2">
    <source>
        <dbReference type="EMBL" id="KXZ41431.1"/>
    </source>
</evidence>
<gene>
    <name evidence="2" type="ORF">GPECTOR_472g397</name>
</gene>
<dbReference type="AlphaFoldDB" id="A0A150FUY0"/>
<name>A0A150FUY0_GONPE</name>
<dbReference type="OrthoDB" id="538894at2759"/>
<keyword evidence="3" id="KW-1185">Reference proteome</keyword>
<reference evidence="3" key="1">
    <citation type="journal article" date="2016" name="Nat. Commun.">
        <title>The Gonium pectorale genome demonstrates co-option of cell cycle regulation during the evolution of multicellularity.</title>
        <authorList>
            <person name="Hanschen E.R."/>
            <person name="Marriage T.N."/>
            <person name="Ferris P.J."/>
            <person name="Hamaji T."/>
            <person name="Toyoda A."/>
            <person name="Fujiyama A."/>
            <person name="Neme R."/>
            <person name="Noguchi H."/>
            <person name="Minakuchi Y."/>
            <person name="Suzuki M."/>
            <person name="Kawai-Toyooka H."/>
            <person name="Smith D.R."/>
            <person name="Sparks H."/>
            <person name="Anderson J."/>
            <person name="Bakaric R."/>
            <person name="Luria V."/>
            <person name="Karger A."/>
            <person name="Kirschner M.W."/>
            <person name="Durand P.M."/>
            <person name="Michod R.E."/>
            <person name="Nozaki H."/>
            <person name="Olson B.J."/>
        </authorList>
    </citation>
    <scope>NUCLEOTIDE SEQUENCE [LARGE SCALE GENOMIC DNA]</scope>
    <source>
        <strain evidence="3">NIES-2863</strain>
    </source>
</reference>
<protein>
    <submittedName>
        <fullName evidence="2">Uncharacterized protein</fullName>
    </submittedName>
</protein>
<evidence type="ECO:0000313" key="3">
    <source>
        <dbReference type="Proteomes" id="UP000075714"/>
    </source>
</evidence>
<comment type="caution">
    <text evidence="2">The sequence shown here is derived from an EMBL/GenBank/DDBJ whole genome shotgun (WGS) entry which is preliminary data.</text>
</comment>
<evidence type="ECO:0000256" key="1">
    <source>
        <dbReference type="SAM" id="MobiDB-lite"/>
    </source>
</evidence>